<evidence type="ECO:0000313" key="2">
    <source>
        <dbReference type="Proteomes" id="UP000183940"/>
    </source>
</evidence>
<evidence type="ECO:0008006" key="3">
    <source>
        <dbReference type="Google" id="ProtNLM"/>
    </source>
</evidence>
<sequence length="713" mass="81140">MVSYQMSSESCSVSLDSLWIVGPSRSGKTRRLVEYIGEQVWPQLDSDSTANRMILVFAATGDNRLDLDDRLTRLDPPRGGLLSQTTTPLGFCLNQVSLFWPQLMQQLEIESQFPMRLRPETEQEWASILWQDDLDSGALSLEGVSPVRLVRQLLDTWALAAASGVAIADIPLILEQGELGSLAKSPDIWHNIGVALEQWRTWCLTHGFLTYGLALDLYGQHLIGDRHYQTYLLQRYQSLCADDVDEYPAIMRYLFELFLDRDRTSLFTYNPDGGIRVGLNADPQYIAQIARRCHIEALGNRPNLGLAGTLDLDEIEQVINPLFAEPVQLPPEQIQSLSTISRSQLLRETAETIIDAIHNQHIPPQDIAIIAPGLDDIARYTLIHILNQADISLRPLNEQRPLIASPLIRALLTLLTLVYPGLGRLVNREAIAEMLIFLSHPLLGTAQPNQPPPYWIDPVRAGLIADHCYVPDPDHPHLLDIQVFDRWDRLGYRPSTAYNQIRTWIETQKEGRSQRLLTTPLIFLDRAITRFFLKHTLPYDQLAAIRELMETAHHYWQIHHRLHPNHSPLAQFIQLLRQGAIAANPYPVRPTGPKANSVTLATIFQYRSSRYTHRWHFWLDASSPLWLKGGAANLWAAPLFLQHRLGQPWTVEHTQEADEERLRRILLDLLTRVEERLYLCHSDLAVNGTEQTGPLFALVSASHELNDHESNQF</sequence>
<dbReference type="InterPro" id="IPR027417">
    <property type="entry name" value="P-loop_NTPase"/>
</dbReference>
<keyword evidence="2" id="KW-1185">Reference proteome</keyword>
<comment type="caution">
    <text evidence="1">The sequence shown here is derived from an EMBL/GenBank/DDBJ whole genome shotgun (WGS) entry which is preliminary data.</text>
</comment>
<name>A0A1L9QRK7_9CYAN</name>
<organism evidence="1 2">
    <name type="scientific">Roseofilum reptotaenium AO1-A</name>
    <dbReference type="NCBI Taxonomy" id="1925591"/>
    <lineage>
        <taxon>Bacteria</taxon>
        <taxon>Bacillati</taxon>
        <taxon>Cyanobacteriota</taxon>
        <taxon>Cyanophyceae</taxon>
        <taxon>Desertifilales</taxon>
        <taxon>Desertifilaceae</taxon>
        <taxon>Roseofilum</taxon>
    </lineage>
</organism>
<gene>
    <name evidence="1" type="ORF">BI308_12405</name>
</gene>
<protein>
    <recommendedName>
        <fullName evidence="3">Recombinase family protein</fullName>
    </recommendedName>
</protein>
<accession>A0A1L9QRK7</accession>
<evidence type="ECO:0000313" key="1">
    <source>
        <dbReference type="EMBL" id="OJJ25279.1"/>
    </source>
</evidence>
<dbReference type="STRING" id="1925591.BI308_12405"/>
<reference evidence="1" key="1">
    <citation type="submission" date="2016-10" db="EMBL/GenBank/DDBJ databases">
        <title>CRISPR-Cas defence system in Roseofilum reptotaenium: evidence of a bacteriophage-cyanobacterium arms race in the coral black band disease.</title>
        <authorList>
            <person name="Buerger P."/>
            <person name="Wood-Charlson E.M."/>
            <person name="Weynberg K.D."/>
            <person name="Willis B."/>
            <person name="Van Oppen M.J."/>
        </authorList>
    </citation>
    <scope>NUCLEOTIDE SEQUENCE [LARGE SCALE GENOMIC DNA]</scope>
    <source>
        <strain evidence="1">AO1-A</strain>
    </source>
</reference>
<dbReference type="AlphaFoldDB" id="A0A1L9QRK7"/>
<proteinExistence type="predicted"/>
<dbReference type="SUPFAM" id="SSF52540">
    <property type="entry name" value="P-loop containing nucleoside triphosphate hydrolases"/>
    <property type="match status" value="1"/>
</dbReference>
<dbReference type="EMBL" id="MLAW01000019">
    <property type="protein sequence ID" value="OJJ25279.1"/>
    <property type="molecule type" value="Genomic_DNA"/>
</dbReference>
<dbReference type="Proteomes" id="UP000183940">
    <property type="component" value="Unassembled WGS sequence"/>
</dbReference>